<dbReference type="KEGG" id="vg:26633633"/>
<dbReference type="InterPro" id="IPR013324">
    <property type="entry name" value="RNA_pol_sigma_r3/r4-like"/>
</dbReference>
<evidence type="ECO:0000313" key="2">
    <source>
        <dbReference type="EMBL" id="AKY03354.1"/>
    </source>
</evidence>
<accession>A0A0K1Y8Y6</accession>
<dbReference type="Gene3D" id="1.10.10.10">
    <property type="entry name" value="Winged helix-like DNA-binding domain superfamily/Winged helix DNA-binding domain"/>
    <property type="match status" value="1"/>
</dbReference>
<dbReference type="EMBL" id="KT152029">
    <property type="protein sequence ID" value="AKY03354.1"/>
    <property type="molecule type" value="Genomic_DNA"/>
</dbReference>
<reference evidence="2 3" key="1">
    <citation type="submission" date="2015-06" db="EMBL/GenBank/DDBJ databases">
        <authorList>
            <person name="Ali D.J."/>
            <person name="Quadri S.Y."/>
            <person name="Delwel I.O."/>
            <person name="Rosado J.E."/>
            <person name="Bhuiyan S."/>
            <person name="Layton S.R."/>
            <person name="Benjamin R.C."/>
            <person name="Hughes L.E."/>
            <person name="Bradley K.W."/>
            <person name="Asai D.J."/>
            <person name="Bowman C.A."/>
            <person name="Russell D.A."/>
            <person name="Pope W.H."/>
            <person name="Jacobs-Sera D."/>
            <person name="Hendrix R.W."/>
            <person name="Hatfull G.F."/>
        </authorList>
    </citation>
    <scope>NUCLEOTIDE SEQUENCE [LARGE SCALE GENOMIC DNA]</scope>
</reference>
<feature type="region of interest" description="Disordered" evidence="1">
    <location>
        <begin position="118"/>
        <end position="162"/>
    </location>
</feature>
<gene>
    <name evidence="2" type="ORF">SEA_CALIBURN_44</name>
</gene>
<evidence type="ECO:0000313" key="3">
    <source>
        <dbReference type="Proteomes" id="UP000202677"/>
    </source>
</evidence>
<dbReference type="SUPFAM" id="SSF88659">
    <property type="entry name" value="Sigma3 and sigma4 domains of RNA polymerase sigma factors"/>
    <property type="match status" value="1"/>
</dbReference>
<dbReference type="InterPro" id="IPR036388">
    <property type="entry name" value="WH-like_DNA-bd_sf"/>
</dbReference>
<feature type="compositionally biased region" description="Basic and acidic residues" evidence="1">
    <location>
        <begin position="118"/>
        <end position="136"/>
    </location>
</feature>
<dbReference type="GeneID" id="26633633"/>
<sequence>MEFIEIPDNEYRSAEGARLDWSFASDPEFMANVPSRVAKNVSFSYGHTVDYDDAFQEACLIIAANPGRRRECEDGIDGATLGTLVYEVQQDVIDKIKRTAEKRTRHLSYEDAIERTELGKQTRREATRPLDLRESLEESEQARTPQAPVSYGPQPRVKSGGGYDRRLVETLLPTVWDGAAVYGLKNDQAPDPDMPKAATNPKESNTLWAHLIDIRTAWNWAKNTLPLAELQVVFMRYGLDRKVEDIAEFQGVNKGTVSRRAERAVGKITAHLNGVPYVDGYDNDNTEEVAA</sequence>
<evidence type="ECO:0008006" key="4">
    <source>
        <dbReference type="Google" id="ProtNLM"/>
    </source>
</evidence>
<keyword evidence="3" id="KW-1185">Reference proteome</keyword>
<proteinExistence type="predicted"/>
<dbReference type="RefSeq" id="YP_009207141.1">
    <property type="nucleotide sequence ID" value="NC_028892.1"/>
</dbReference>
<name>A0A0K1Y8Y6_9CAUD</name>
<evidence type="ECO:0000256" key="1">
    <source>
        <dbReference type="SAM" id="MobiDB-lite"/>
    </source>
</evidence>
<protein>
    <recommendedName>
        <fullName evidence="4">Helix-turn-helix DNA binding domain protein</fullName>
    </recommendedName>
</protein>
<dbReference type="Proteomes" id="UP000202677">
    <property type="component" value="Genome"/>
</dbReference>
<organism evidence="2 3">
    <name type="scientific">Streptomyces phage Caliburn</name>
    <dbReference type="NCBI Taxonomy" id="1690425"/>
    <lineage>
        <taxon>Viruses</taxon>
        <taxon>Duplodnaviria</taxon>
        <taxon>Heunggongvirae</taxon>
        <taxon>Uroviricota</taxon>
        <taxon>Caudoviricetes</taxon>
        <taxon>Arquatrovirinae</taxon>
        <taxon>Likavirus</taxon>
        <taxon>Likavirus caliburn</taxon>
    </lineage>
</organism>
<dbReference type="OrthoDB" id="16844at10239"/>